<evidence type="ECO:0000313" key="1">
    <source>
        <dbReference type="EMBL" id="CAJ1498919.1"/>
    </source>
</evidence>
<protein>
    <submittedName>
        <fullName evidence="1">Uncharacterized protein</fullName>
    </submittedName>
</protein>
<sequence length="284" mass="31670">MTDEDPKFQHPKCYANLHGGCSTKISGEHYISHSLIKLYTFNDSSVRVKHDHGFGVRHEVQPKYFVVNALCRNHNTLLGKADKAAFEFASFVRGIALNFLGGAGAWGEREVITVSGDDLERWALKLLLNHAAGKAFSANQGQVSSPIPPQAVDFLLGRTQWPFGMGLCVAGDPDNTDLGYDPFTKIEHSTTNFWGVRPLLWHEDQTLGGGLVELNGVGFGLTLFPINRGYTEVNGVKNPFRGSLERPDYMEWNLNGVGKRVNFTWSNPTEHKYIVYTMTMRPKP</sequence>
<evidence type="ECO:0000313" key="2">
    <source>
        <dbReference type="Proteomes" id="UP001190465"/>
    </source>
</evidence>
<accession>A0ABM9LH38</accession>
<name>A0ABM9LH38_9MYCO</name>
<reference evidence="1 2" key="1">
    <citation type="submission" date="2023-08" db="EMBL/GenBank/DDBJ databases">
        <authorList>
            <person name="Folkvardsen B D."/>
            <person name="Norman A."/>
        </authorList>
    </citation>
    <scope>NUCLEOTIDE SEQUENCE [LARGE SCALE GENOMIC DNA]</scope>
    <source>
        <strain evidence="1 2">Mu0053</strain>
    </source>
</reference>
<keyword evidence="2" id="KW-1185">Reference proteome</keyword>
<dbReference type="EMBL" id="OY726397">
    <property type="protein sequence ID" value="CAJ1498919.1"/>
    <property type="molecule type" value="Genomic_DNA"/>
</dbReference>
<gene>
    <name evidence="1" type="ORF">MU0053_001278</name>
</gene>
<dbReference type="Proteomes" id="UP001190465">
    <property type="component" value="Chromosome"/>
</dbReference>
<proteinExistence type="predicted"/>
<organism evidence="1 2">
    <name type="scientific">[Mycobacterium] burgundiense</name>
    <dbReference type="NCBI Taxonomy" id="3064286"/>
    <lineage>
        <taxon>Bacteria</taxon>
        <taxon>Bacillati</taxon>
        <taxon>Actinomycetota</taxon>
        <taxon>Actinomycetes</taxon>
        <taxon>Mycobacteriales</taxon>
        <taxon>Mycobacteriaceae</taxon>
        <taxon>Mycolicibacterium</taxon>
    </lineage>
</organism>
<dbReference type="RefSeq" id="WP_308481535.1">
    <property type="nucleotide sequence ID" value="NZ_OY726397.1"/>
</dbReference>